<dbReference type="NCBIfam" id="TIGR00369">
    <property type="entry name" value="unchar_dom_1"/>
    <property type="match status" value="1"/>
</dbReference>
<dbReference type="InterPro" id="IPR029069">
    <property type="entry name" value="HotDog_dom_sf"/>
</dbReference>
<dbReference type="EMBL" id="CACVAQ010000357">
    <property type="protein sequence ID" value="CAA6825155.1"/>
    <property type="molecule type" value="Genomic_DNA"/>
</dbReference>
<comment type="similarity">
    <text evidence="1">Belongs to the thioesterase PaaI family.</text>
</comment>
<dbReference type="AlphaFoldDB" id="A0A6S6U0F8"/>
<dbReference type="PANTHER" id="PTHR43240">
    <property type="entry name" value="1,4-DIHYDROXY-2-NAPHTHOYL-COA THIOESTERASE 1"/>
    <property type="match status" value="1"/>
</dbReference>
<feature type="domain" description="Thioesterase" evidence="3">
    <location>
        <begin position="53"/>
        <end position="129"/>
    </location>
</feature>
<dbReference type="SUPFAM" id="SSF54637">
    <property type="entry name" value="Thioesterase/thiol ester dehydrase-isomerase"/>
    <property type="match status" value="1"/>
</dbReference>
<evidence type="ECO:0000259" key="3">
    <source>
        <dbReference type="Pfam" id="PF03061"/>
    </source>
</evidence>
<gene>
    <name evidence="4" type="ORF">HELGO_WM20112</name>
</gene>
<sequence length="144" mass="16111">MKIWKQEFTLEGLDNMSINTLVENFDIKFVAHGDDYLVAEMPVTHKNVQPMRILHGGASVALAETVGSIASLLCLNDPMTEQAVGLDINANHLRSVPEGEKVRAKVTPIHLGRKTHVWHIEITNEANQAICVSRLTMMVRKIRM</sequence>
<evidence type="ECO:0000256" key="2">
    <source>
        <dbReference type="ARBA" id="ARBA00022801"/>
    </source>
</evidence>
<keyword evidence="2" id="KW-0378">Hydrolase</keyword>
<organism evidence="4">
    <name type="scientific">uncultured Aureispira sp</name>
    <dbReference type="NCBI Taxonomy" id="1331704"/>
    <lineage>
        <taxon>Bacteria</taxon>
        <taxon>Pseudomonadati</taxon>
        <taxon>Bacteroidota</taxon>
        <taxon>Saprospiria</taxon>
        <taxon>Saprospirales</taxon>
        <taxon>Saprospiraceae</taxon>
        <taxon>Aureispira</taxon>
        <taxon>environmental samples</taxon>
    </lineage>
</organism>
<dbReference type="Pfam" id="PF03061">
    <property type="entry name" value="4HBT"/>
    <property type="match status" value="1"/>
</dbReference>
<evidence type="ECO:0000256" key="1">
    <source>
        <dbReference type="ARBA" id="ARBA00008324"/>
    </source>
</evidence>
<dbReference type="InterPro" id="IPR006683">
    <property type="entry name" value="Thioestr_dom"/>
</dbReference>
<proteinExistence type="inferred from homology"/>
<accession>A0A6S6U0F8</accession>
<dbReference type="Gene3D" id="3.10.129.10">
    <property type="entry name" value="Hotdog Thioesterase"/>
    <property type="match status" value="1"/>
</dbReference>
<evidence type="ECO:0000313" key="4">
    <source>
        <dbReference type="EMBL" id="CAA6825155.1"/>
    </source>
</evidence>
<dbReference type="GO" id="GO:0005829">
    <property type="term" value="C:cytosol"/>
    <property type="evidence" value="ECO:0007669"/>
    <property type="project" value="TreeGrafter"/>
</dbReference>
<protein>
    <recommendedName>
        <fullName evidence="3">Thioesterase domain-containing protein</fullName>
    </recommendedName>
</protein>
<name>A0A6S6U0F8_9BACT</name>
<dbReference type="InterPro" id="IPR003736">
    <property type="entry name" value="PAAI_dom"/>
</dbReference>
<dbReference type="PANTHER" id="PTHR43240:SF5">
    <property type="entry name" value="1,4-DIHYDROXY-2-NAPHTHOYL-COA THIOESTERASE 1"/>
    <property type="match status" value="1"/>
</dbReference>
<reference evidence="4" key="1">
    <citation type="submission" date="2020-01" db="EMBL/GenBank/DDBJ databases">
        <authorList>
            <person name="Meier V. D."/>
            <person name="Meier V D."/>
        </authorList>
    </citation>
    <scope>NUCLEOTIDE SEQUENCE</scope>
    <source>
        <strain evidence="4">HLG_WM_MAG_10</strain>
    </source>
</reference>
<dbReference type="GO" id="GO:0061522">
    <property type="term" value="F:1,4-dihydroxy-2-naphthoyl-CoA thioesterase activity"/>
    <property type="evidence" value="ECO:0007669"/>
    <property type="project" value="TreeGrafter"/>
</dbReference>
<dbReference type="CDD" id="cd03443">
    <property type="entry name" value="PaaI_thioesterase"/>
    <property type="match status" value="1"/>
</dbReference>